<evidence type="ECO:0000313" key="3">
    <source>
        <dbReference type="Proteomes" id="UP001146120"/>
    </source>
</evidence>
<feature type="compositionally biased region" description="Polar residues" evidence="1">
    <location>
        <begin position="37"/>
        <end position="46"/>
    </location>
</feature>
<accession>A0AAV2YHU9</accession>
<organism evidence="2 3">
    <name type="scientific">Lagenidium giganteum</name>
    <dbReference type="NCBI Taxonomy" id="4803"/>
    <lineage>
        <taxon>Eukaryota</taxon>
        <taxon>Sar</taxon>
        <taxon>Stramenopiles</taxon>
        <taxon>Oomycota</taxon>
        <taxon>Peronosporomycetes</taxon>
        <taxon>Pythiales</taxon>
        <taxon>Pythiaceae</taxon>
    </lineage>
</organism>
<comment type="caution">
    <text evidence="2">The sequence shown here is derived from an EMBL/GenBank/DDBJ whole genome shotgun (WGS) entry which is preliminary data.</text>
</comment>
<proteinExistence type="predicted"/>
<dbReference type="Proteomes" id="UP001146120">
    <property type="component" value="Unassembled WGS sequence"/>
</dbReference>
<name>A0AAV2YHU9_9STRA</name>
<feature type="region of interest" description="Disordered" evidence="1">
    <location>
        <begin position="34"/>
        <end position="81"/>
    </location>
</feature>
<reference evidence="2" key="2">
    <citation type="journal article" date="2023" name="Microbiol Resour">
        <title>Decontamination and Annotation of the Draft Genome Sequence of the Oomycete Lagenidium giganteum ARSEF 373.</title>
        <authorList>
            <person name="Morgan W.R."/>
            <person name="Tartar A."/>
        </authorList>
    </citation>
    <scope>NUCLEOTIDE SEQUENCE</scope>
    <source>
        <strain evidence="2">ARSEF 373</strain>
    </source>
</reference>
<sequence>MCCSAETSVPTHCSCITPGKKPSGPVKTWFKKVLPVPTTTSPTASRGMTKPAKKSGEKTRLLRKARKEEEPQEASPEKTPSVWRGLLRACRGRKSSIDDNQKEARALPLHVTPPVEVPRQYRLQDRNGGMQVGGKKVVFTRSGHAKKRRAMKKLRTVPEHADMIMPEAQLTSTQAYMSRAYYPGGKRSAQKQQG</sequence>
<dbReference type="AlphaFoldDB" id="A0AAV2YHU9"/>
<dbReference type="EMBL" id="DAKRPA010000302">
    <property type="protein sequence ID" value="DAZ93630.1"/>
    <property type="molecule type" value="Genomic_DNA"/>
</dbReference>
<protein>
    <submittedName>
        <fullName evidence="2">Uncharacterized protein</fullName>
    </submittedName>
</protein>
<reference evidence="2" key="1">
    <citation type="submission" date="2022-11" db="EMBL/GenBank/DDBJ databases">
        <authorList>
            <person name="Morgan W.R."/>
            <person name="Tartar A."/>
        </authorList>
    </citation>
    <scope>NUCLEOTIDE SEQUENCE</scope>
    <source>
        <strain evidence="2">ARSEF 373</strain>
    </source>
</reference>
<keyword evidence="3" id="KW-1185">Reference proteome</keyword>
<evidence type="ECO:0000256" key="1">
    <source>
        <dbReference type="SAM" id="MobiDB-lite"/>
    </source>
</evidence>
<gene>
    <name evidence="2" type="ORF">N0F65_007964</name>
</gene>
<evidence type="ECO:0000313" key="2">
    <source>
        <dbReference type="EMBL" id="DAZ93630.1"/>
    </source>
</evidence>